<sequence>MLVFLTSKGVIEEMQTKISRVWWSGKDRGRVWTMLSWKKLCYSKGMRGLGFRDLYLFNLALIGRQYFPDGNIFNFKKVDKTSFTYRSIAAAASVLKSGFGWQLGCGDRINIHSDN</sequence>
<reference evidence="2" key="1">
    <citation type="journal article" date="2019" name="Plant Biotechnol. J.">
        <title>Genome sequencing of the Australian wild diploid species Gossypium australe highlights disease resistance and delayed gland morphogenesis.</title>
        <authorList>
            <person name="Cai Y."/>
            <person name="Cai X."/>
            <person name="Wang Q."/>
            <person name="Wang P."/>
            <person name="Zhang Y."/>
            <person name="Cai C."/>
            <person name="Xu Y."/>
            <person name="Wang K."/>
            <person name="Zhou Z."/>
            <person name="Wang C."/>
            <person name="Geng S."/>
            <person name="Li B."/>
            <person name="Dong Q."/>
            <person name="Hou Y."/>
            <person name="Wang H."/>
            <person name="Ai P."/>
            <person name="Liu Z."/>
            <person name="Yi F."/>
            <person name="Sun M."/>
            <person name="An G."/>
            <person name="Cheng J."/>
            <person name="Zhang Y."/>
            <person name="Shi Q."/>
            <person name="Xie Y."/>
            <person name="Shi X."/>
            <person name="Chang Y."/>
            <person name="Huang F."/>
            <person name="Chen Y."/>
            <person name="Hong S."/>
            <person name="Mi L."/>
            <person name="Sun Q."/>
            <person name="Zhang L."/>
            <person name="Zhou B."/>
            <person name="Peng R."/>
            <person name="Zhang X."/>
            <person name="Liu F."/>
        </authorList>
    </citation>
    <scope>NUCLEOTIDE SEQUENCE [LARGE SCALE GENOMIC DNA]</scope>
    <source>
        <strain evidence="2">cv. PA1801</strain>
    </source>
</reference>
<proteinExistence type="predicted"/>
<comment type="caution">
    <text evidence="1">The sequence shown here is derived from an EMBL/GenBank/DDBJ whole genome shotgun (WGS) entry which is preliminary data.</text>
</comment>
<accession>A0A5B6W5J6</accession>
<name>A0A5B6W5J6_9ROSI</name>
<protein>
    <submittedName>
        <fullName evidence="1">Cyclopropane-fatty-acyl-phospholipid synthase</fullName>
    </submittedName>
</protein>
<keyword evidence="2" id="KW-1185">Reference proteome</keyword>
<dbReference type="Proteomes" id="UP000325315">
    <property type="component" value="Unassembled WGS sequence"/>
</dbReference>
<organism evidence="1 2">
    <name type="scientific">Gossypium australe</name>
    <dbReference type="NCBI Taxonomy" id="47621"/>
    <lineage>
        <taxon>Eukaryota</taxon>
        <taxon>Viridiplantae</taxon>
        <taxon>Streptophyta</taxon>
        <taxon>Embryophyta</taxon>
        <taxon>Tracheophyta</taxon>
        <taxon>Spermatophyta</taxon>
        <taxon>Magnoliopsida</taxon>
        <taxon>eudicotyledons</taxon>
        <taxon>Gunneridae</taxon>
        <taxon>Pentapetalae</taxon>
        <taxon>rosids</taxon>
        <taxon>malvids</taxon>
        <taxon>Malvales</taxon>
        <taxon>Malvaceae</taxon>
        <taxon>Malvoideae</taxon>
        <taxon>Gossypium</taxon>
    </lineage>
</organism>
<gene>
    <name evidence="1" type="ORF">EPI10_010905</name>
</gene>
<dbReference type="OrthoDB" id="999992at2759"/>
<evidence type="ECO:0000313" key="1">
    <source>
        <dbReference type="EMBL" id="KAA3476980.1"/>
    </source>
</evidence>
<evidence type="ECO:0000313" key="2">
    <source>
        <dbReference type="Proteomes" id="UP000325315"/>
    </source>
</evidence>
<dbReference type="EMBL" id="SMMG02000004">
    <property type="protein sequence ID" value="KAA3476980.1"/>
    <property type="molecule type" value="Genomic_DNA"/>
</dbReference>
<dbReference type="AlphaFoldDB" id="A0A5B6W5J6"/>